<accession>A0A8J3WUH5</accession>
<sequence length="326" mass="33863">MTAPPARHPDRSSAGSRDRPGPPEQPAARLPAPETSPGGSRLLRGVEYAAPIGFRPLLLDLYLPAGASRPAPVVVFLHGGGWQGGSRGRFGPAFDSWPQSPFDLLAGAGFAVASIDYRLSGEAVFPAQLHDGKAALRWLRAHGAGLGLDAGRVVLWGESAGGHLAALLGLTAGRPEFEGGVGVPGPSVTVAGVVDWYGPADLRTMQNQSRPDAVTAPDAPDSREARLIGAPVPQAPELAEAASPVAHVPADPPPFLLAHGTADRFVPCAQSEQLAQALRTAGGRVSLRLIEGADHLWIGPADGEALFREALEFARRLVRRVPAGTS</sequence>
<proteinExistence type="predicted"/>
<keyword evidence="5" id="KW-1185">Reference proteome</keyword>
<reference evidence="4" key="1">
    <citation type="submission" date="2021-01" db="EMBL/GenBank/DDBJ databases">
        <title>Whole genome shotgun sequence of Planobispora takensis NBRC 109077.</title>
        <authorList>
            <person name="Komaki H."/>
            <person name="Tamura T."/>
        </authorList>
    </citation>
    <scope>NUCLEOTIDE SEQUENCE</scope>
    <source>
        <strain evidence="4">NBRC 109077</strain>
    </source>
</reference>
<gene>
    <name evidence="4" type="ORF">Pta02_35460</name>
</gene>
<dbReference type="PANTHER" id="PTHR48081">
    <property type="entry name" value="AB HYDROLASE SUPERFAMILY PROTEIN C4A8.06C"/>
    <property type="match status" value="1"/>
</dbReference>
<feature type="region of interest" description="Disordered" evidence="2">
    <location>
        <begin position="1"/>
        <end position="41"/>
    </location>
</feature>
<dbReference type="Pfam" id="PF20434">
    <property type="entry name" value="BD-FAE"/>
    <property type="match status" value="1"/>
</dbReference>
<protein>
    <submittedName>
        <fullName evidence="4">Calcium sensor EFh</fullName>
    </submittedName>
</protein>
<evidence type="ECO:0000259" key="3">
    <source>
        <dbReference type="Pfam" id="PF20434"/>
    </source>
</evidence>
<organism evidence="4 5">
    <name type="scientific">Planobispora takensis</name>
    <dbReference type="NCBI Taxonomy" id="1367882"/>
    <lineage>
        <taxon>Bacteria</taxon>
        <taxon>Bacillati</taxon>
        <taxon>Actinomycetota</taxon>
        <taxon>Actinomycetes</taxon>
        <taxon>Streptosporangiales</taxon>
        <taxon>Streptosporangiaceae</taxon>
        <taxon>Planobispora</taxon>
    </lineage>
</organism>
<evidence type="ECO:0000313" key="5">
    <source>
        <dbReference type="Proteomes" id="UP000634476"/>
    </source>
</evidence>
<dbReference type="PANTHER" id="PTHR48081:SF13">
    <property type="entry name" value="ALPHA_BETA HYDROLASE"/>
    <property type="match status" value="1"/>
</dbReference>
<dbReference type="InterPro" id="IPR049492">
    <property type="entry name" value="BD-FAE-like_dom"/>
</dbReference>
<dbReference type="SUPFAM" id="SSF53474">
    <property type="entry name" value="alpha/beta-Hydrolases"/>
    <property type="match status" value="1"/>
</dbReference>
<name>A0A8J3WUH5_9ACTN</name>
<dbReference type="Gene3D" id="3.40.50.1820">
    <property type="entry name" value="alpha/beta hydrolase"/>
    <property type="match status" value="1"/>
</dbReference>
<dbReference type="Proteomes" id="UP000634476">
    <property type="component" value="Unassembled WGS sequence"/>
</dbReference>
<dbReference type="AlphaFoldDB" id="A0A8J3WUH5"/>
<feature type="domain" description="BD-FAE-like" evidence="3">
    <location>
        <begin position="59"/>
        <end position="278"/>
    </location>
</feature>
<dbReference type="GO" id="GO:0016787">
    <property type="term" value="F:hydrolase activity"/>
    <property type="evidence" value="ECO:0007669"/>
    <property type="project" value="UniProtKB-KW"/>
</dbReference>
<dbReference type="EMBL" id="BOOK01000024">
    <property type="protein sequence ID" value="GII01538.1"/>
    <property type="molecule type" value="Genomic_DNA"/>
</dbReference>
<keyword evidence="1" id="KW-0378">Hydrolase</keyword>
<dbReference type="RefSeq" id="WP_203875904.1">
    <property type="nucleotide sequence ID" value="NZ_BOOK01000024.1"/>
</dbReference>
<evidence type="ECO:0000256" key="1">
    <source>
        <dbReference type="ARBA" id="ARBA00022801"/>
    </source>
</evidence>
<evidence type="ECO:0000313" key="4">
    <source>
        <dbReference type="EMBL" id="GII01538.1"/>
    </source>
</evidence>
<comment type="caution">
    <text evidence="4">The sequence shown here is derived from an EMBL/GenBank/DDBJ whole genome shotgun (WGS) entry which is preliminary data.</text>
</comment>
<dbReference type="InterPro" id="IPR050300">
    <property type="entry name" value="GDXG_lipolytic_enzyme"/>
</dbReference>
<evidence type="ECO:0000256" key="2">
    <source>
        <dbReference type="SAM" id="MobiDB-lite"/>
    </source>
</evidence>
<dbReference type="InterPro" id="IPR029058">
    <property type="entry name" value="AB_hydrolase_fold"/>
</dbReference>
<feature type="compositionally biased region" description="Basic and acidic residues" evidence="2">
    <location>
        <begin position="7"/>
        <end position="21"/>
    </location>
</feature>